<evidence type="ECO:0000313" key="2">
    <source>
        <dbReference type="EMBL" id="KID83559.1"/>
    </source>
</evidence>
<reference evidence="2 3" key="1">
    <citation type="journal article" date="2014" name="Proc. Natl. Acad. Sci. U.S.A.">
        <title>Trajectory and genomic determinants of fungal-pathogen speciation and host adaptation.</title>
        <authorList>
            <person name="Hu X."/>
            <person name="Xiao G."/>
            <person name="Zheng P."/>
            <person name="Shang Y."/>
            <person name="Su Y."/>
            <person name="Zhang X."/>
            <person name="Liu X."/>
            <person name="Zhan S."/>
            <person name="St Leger R.J."/>
            <person name="Wang C."/>
        </authorList>
    </citation>
    <scope>NUCLEOTIDE SEQUENCE [LARGE SCALE GENOMIC DNA]</scope>
    <source>
        <strain evidence="2 3">ARSEF 977</strain>
    </source>
</reference>
<organism evidence="2 3">
    <name type="scientific">Metarhizium guizhouense (strain ARSEF 977)</name>
    <dbReference type="NCBI Taxonomy" id="1276136"/>
    <lineage>
        <taxon>Eukaryota</taxon>
        <taxon>Fungi</taxon>
        <taxon>Dikarya</taxon>
        <taxon>Ascomycota</taxon>
        <taxon>Pezizomycotina</taxon>
        <taxon>Sordariomycetes</taxon>
        <taxon>Hypocreomycetidae</taxon>
        <taxon>Hypocreales</taxon>
        <taxon>Clavicipitaceae</taxon>
        <taxon>Metarhizium</taxon>
    </lineage>
</organism>
<dbReference type="OrthoDB" id="10454700at2759"/>
<gene>
    <name evidence="2" type="ORF">MGU_09121</name>
</gene>
<dbReference type="HOGENOM" id="CLU_105504_0_0_1"/>
<keyword evidence="3" id="KW-1185">Reference proteome</keyword>
<feature type="region of interest" description="Disordered" evidence="1">
    <location>
        <begin position="84"/>
        <end position="153"/>
    </location>
</feature>
<feature type="compositionally biased region" description="Polar residues" evidence="1">
    <location>
        <begin position="105"/>
        <end position="137"/>
    </location>
</feature>
<sequence>MKYLNIFTACAGLTTAVPTLNPRQTKIDETDKICKTLGLDKVECDFSKEICQTAGHMGLDQLNSCLKVLGKECVDDDECGHGFECRQETPVPGQPSTCYPKKEQSQAGKQESASPAKEQTQNTNGNVATPSPQSTKQPIDLNGKNPFFGAEST</sequence>
<proteinExistence type="predicted"/>
<name>A0A0B4HVQ2_METGA</name>
<dbReference type="EMBL" id="AZNH01000057">
    <property type="protein sequence ID" value="KID83559.1"/>
    <property type="molecule type" value="Genomic_DNA"/>
</dbReference>
<evidence type="ECO:0000256" key="1">
    <source>
        <dbReference type="SAM" id="MobiDB-lite"/>
    </source>
</evidence>
<evidence type="ECO:0000313" key="3">
    <source>
        <dbReference type="Proteomes" id="UP000031192"/>
    </source>
</evidence>
<comment type="caution">
    <text evidence="2">The sequence shown here is derived from an EMBL/GenBank/DDBJ whole genome shotgun (WGS) entry which is preliminary data.</text>
</comment>
<protein>
    <submittedName>
        <fullName evidence="2">Uncharacterized protein</fullName>
    </submittedName>
</protein>
<dbReference type="Proteomes" id="UP000031192">
    <property type="component" value="Unassembled WGS sequence"/>
</dbReference>
<accession>A0A0B4HVQ2</accession>
<dbReference type="AlphaFoldDB" id="A0A0B4HVQ2"/>